<protein>
    <recommendedName>
        <fullName evidence="4">2-amino-4-hydroxy-6-hydroxymethyldihydropteridine pyrophosphokinase</fullName>
        <ecNumber evidence="3">2.7.6.3</ecNumber>
    </recommendedName>
    <alternativeName>
        <fullName evidence="11">6-hydroxymethyl-7,8-dihydropterin pyrophosphokinase</fullName>
    </alternativeName>
    <alternativeName>
        <fullName evidence="12">7,8-dihydro-6-hydroxymethylpterin-pyrophosphokinase</fullName>
    </alternativeName>
</protein>
<dbReference type="GO" id="GO:0046654">
    <property type="term" value="P:tetrahydrofolate biosynthetic process"/>
    <property type="evidence" value="ECO:0007669"/>
    <property type="project" value="UniProtKB-UniPathway"/>
</dbReference>
<evidence type="ECO:0000259" key="13">
    <source>
        <dbReference type="PROSITE" id="PS00794"/>
    </source>
</evidence>
<dbReference type="PANTHER" id="PTHR43071">
    <property type="entry name" value="2-AMINO-4-HYDROXY-6-HYDROXYMETHYLDIHYDROPTERIDINE PYROPHOSPHOKINASE"/>
    <property type="match status" value="1"/>
</dbReference>
<dbReference type="Gene3D" id="3.30.70.560">
    <property type="entry name" value="7,8-Dihydro-6-hydroxymethylpterin-pyrophosphokinase HPPK"/>
    <property type="match status" value="1"/>
</dbReference>
<evidence type="ECO:0000256" key="8">
    <source>
        <dbReference type="ARBA" id="ARBA00022840"/>
    </source>
</evidence>
<evidence type="ECO:0000256" key="4">
    <source>
        <dbReference type="ARBA" id="ARBA00016218"/>
    </source>
</evidence>
<keyword evidence="5" id="KW-0808">Transferase</keyword>
<dbReference type="PANTHER" id="PTHR43071:SF1">
    <property type="entry name" value="2-AMINO-4-HYDROXY-6-HYDROXYMETHYLDIHYDROPTERIDINE PYROPHOSPHOKINASE"/>
    <property type="match status" value="1"/>
</dbReference>
<evidence type="ECO:0000256" key="2">
    <source>
        <dbReference type="ARBA" id="ARBA00005810"/>
    </source>
</evidence>
<evidence type="ECO:0000256" key="6">
    <source>
        <dbReference type="ARBA" id="ARBA00022741"/>
    </source>
</evidence>
<dbReference type="AlphaFoldDB" id="A0A317Q9B8"/>
<evidence type="ECO:0000256" key="3">
    <source>
        <dbReference type="ARBA" id="ARBA00013253"/>
    </source>
</evidence>
<evidence type="ECO:0000256" key="1">
    <source>
        <dbReference type="ARBA" id="ARBA00005051"/>
    </source>
</evidence>
<evidence type="ECO:0000256" key="10">
    <source>
        <dbReference type="ARBA" id="ARBA00029409"/>
    </source>
</evidence>
<dbReference type="UniPathway" id="UPA00077">
    <property type="reaction ID" value="UER00155"/>
</dbReference>
<dbReference type="GO" id="GO:0003848">
    <property type="term" value="F:2-amino-4-hydroxy-6-hydroxymethyldihydropteridine diphosphokinase activity"/>
    <property type="evidence" value="ECO:0007669"/>
    <property type="project" value="UniProtKB-EC"/>
</dbReference>
<dbReference type="CDD" id="cd00483">
    <property type="entry name" value="HPPK"/>
    <property type="match status" value="1"/>
</dbReference>
<comment type="function">
    <text evidence="10">Catalyzes the transfer of pyrophosphate from adenosine triphosphate (ATP) to 6-hydroxymethyl-7,8-dihydropterin, an enzymatic step in folate biosynthesis pathway.</text>
</comment>
<evidence type="ECO:0000256" key="9">
    <source>
        <dbReference type="ARBA" id="ARBA00022909"/>
    </source>
</evidence>
<name>A0A317Q9B8_9GAMM</name>
<keyword evidence="9" id="KW-0289">Folate biosynthesis</keyword>
<keyword evidence="7 14" id="KW-0418">Kinase</keyword>
<evidence type="ECO:0000256" key="5">
    <source>
        <dbReference type="ARBA" id="ARBA00022679"/>
    </source>
</evidence>
<proteinExistence type="inferred from homology"/>
<feature type="domain" description="7,8-dihydro-6-hydroxymethylpterin-pyrophosphokinase" evidence="13">
    <location>
        <begin position="88"/>
        <end position="99"/>
    </location>
</feature>
<evidence type="ECO:0000256" key="11">
    <source>
        <dbReference type="ARBA" id="ARBA00029766"/>
    </source>
</evidence>
<dbReference type="GO" id="GO:0005524">
    <property type="term" value="F:ATP binding"/>
    <property type="evidence" value="ECO:0007669"/>
    <property type="project" value="UniProtKB-KW"/>
</dbReference>
<organism evidence="14 15">
    <name type="scientific">Pseudidiomarina maritima</name>
    <dbReference type="NCBI Taxonomy" id="519453"/>
    <lineage>
        <taxon>Bacteria</taxon>
        <taxon>Pseudomonadati</taxon>
        <taxon>Pseudomonadota</taxon>
        <taxon>Gammaproteobacteria</taxon>
        <taxon>Alteromonadales</taxon>
        <taxon>Idiomarinaceae</taxon>
        <taxon>Pseudidiomarina</taxon>
    </lineage>
</organism>
<keyword evidence="8" id="KW-0067">ATP-binding</keyword>
<dbReference type="PROSITE" id="PS00794">
    <property type="entry name" value="HPPK"/>
    <property type="match status" value="1"/>
</dbReference>
<dbReference type="GO" id="GO:0046656">
    <property type="term" value="P:folic acid biosynthetic process"/>
    <property type="evidence" value="ECO:0007669"/>
    <property type="project" value="UniProtKB-KW"/>
</dbReference>
<comment type="caution">
    <text evidence="14">The sequence shown here is derived from an EMBL/GenBank/DDBJ whole genome shotgun (WGS) entry which is preliminary data.</text>
</comment>
<dbReference type="InterPro" id="IPR035907">
    <property type="entry name" value="Hppk_sf"/>
</dbReference>
<sequence>MAKVYIALGANLGDPVQTLKDALLELASGPALQQLRASSLYRSKPMGPADQPDYVNAVVTATTELEPLALLDYLQAIEQQFGRQRLRHWGPRTLDLDILLVDDLVSTSERLTLPHPGLSERDFVVVPLAELAPTLVLPNGQTLQQLKQSMQHHDLVKIS</sequence>
<dbReference type="EMBL" id="QGTT01000006">
    <property type="protein sequence ID" value="PWW13395.1"/>
    <property type="molecule type" value="Genomic_DNA"/>
</dbReference>
<evidence type="ECO:0000313" key="14">
    <source>
        <dbReference type="EMBL" id="PWW13395.1"/>
    </source>
</evidence>
<gene>
    <name evidence="14" type="ORF">DET45_106109</name>
</gene>
<dbReference type="SUPFAM" id="SSF55083">
    <property type="entry name" value="6-hydroxymethyl-7,8-dihydropterin pyrophosphokinase, HPPK"/>
    <property type="match status" value="1"/>
</dbReference>
<dbReference type="Proteomes" id="UP000246964">
    <property type="component" value="Unassembled WGS sequence"/>
</dbReference>
<dbReference type="GO" id="GO:0016301">
    <property type="term" value="F:kinase activity"/>
    <property type="evidence" value="ECO:0007669"/>
    <property type="project" value="UniProtKB-KW"/>
</dbReference>
<evidence type="ECO:0000313" key="15">
    <source>
        <dbReference type="Proteomes" id="UP000246964"/>
    </source>
</evidence>
<comment type="pathway">
    <text evidence="1">Cofactor biosynthesis; tetrahydrofolate biosynthesis; 2-amino-4-hydroxy-6-hydroxymethyl-7,8-dihydropteridine diphosphate from 7,8-dihydroneopterin triphosphate: step 4/4.</text>
</comment>
<dbReference type="EC" id="2.7.6.3" evidence="3"/>
<keyword evidence="15" id="KW-1185">Reference proteome</keyword>
<keyword evidence="6" id="KW-0547">Nucleotide-binding</keyword>
<dbReference type="NCBIfam" id="TIGR01498">
    <property type="entry name" value="folK"/>
    <property type="match status" value="1"/>
</dbReference>
<accession>A0A317Q9B8</accession>
<reference evidence="14 15" key="1">
    <citation type="submission" date="2018-05" db="EMBL/GenBank/DDBJ databases">
        <title>Freshwater and sediment microbial communities from various areas in North America, analyzing microbe dynamics in response to fracking.</title>
        <authorList>
            <person name="Lamendella R."/>
        </authorList>
    </citation>
    <scope>NUCLEOTIDE SEQUENCE [LARGE SCALE GENOMIC DNA]</scope>
    <source>
        <strain evidence="14 15">125B1</strain>
    </source>
</reference>
<dbReference type="RefSeq" id="WP_110075890.1">
    <property type="nucleotide sequence ID" value="NZ_QGTT01000006.1"/>
</dbReference>
<dbReference type="InterPro" id="IPR000550">
    <property type="entry name" value="Hppk"/>
</dbReference>
<evidence type="ECO:0000256" key="12">
    <source>
        <dbReference type="ARBA" id="ARBA00033413"/>
    </source>
</evidence>
<dbReference type="OrthoDB" id="9808041at2"/>
<comment type="similarity">
    <text evidence="2">Belongs to the HPPK family.</text>
</comment>
<evidence type="ECO:0000256" key="7">
    <source>
        <dbReference type="ARBA" id="ARBA00022777"/>
    </source>
</evidence>
<dbReference type="Pfam" id="PF01288">
    <property type="entry name" value="HPPK"/>
    <property type="match status" value="1"/>
</dbReference>